<evidence type="ECO:0000256" key="3">
    <source>
        <dbReference type="ARBA" id="ARBA00022840"/>
    </source>
</evidence>
<dbReference type="InterPro" id="IPR017871">
    <property type="entry name" value="ABC_transporter-like_CS"/>
</dbReference>
<keyword evidence="2" id="KW-0547">Nucleotide-binding</keyword>
<dbReference type="AlphaFoldDB" id="A0A2A7NBP4"/>
<dbReference type="PROSITE" id="PS00211">
    <property type="entry name" value="ABC_TRANSPORTER_1"/>
    <property type="match status" value="1"/>
</dbReference>
<dbReference type="CDD" id="cd03293">
    <property type="entry name" value="ABC_NrtD_SsuB_transporters"/>
    <property type="match status" value="1"/>
</dbReference>
<feature type="domain" description="ABC transporter" evidence="4">
    <location>
        <begin position="2"/>
        <end position="236"/>
    </location>
</feature>
<dbReference type="PANTHER" id="PTHR42788">
    <property type="entry name" value="TAURINE IMPORT ATP-BINDING PROTEIN-RELATED"/>
    <property type="match status" value="1"/>
</dbReference>
<evidence type="ECO:0000259" key="4">
    <source>
        <dbReference type="PROSITE" id="PS50893"/>
    </source>
</evidence>
<protein>
    <submittedName>
        <fullName evidence="5 6">ABC transporter ATP-binding protein</fullName>
    </submittedName>
</protein>
<reference evidence="5 8" key="2">
    <citation type="journal article" date="2019" name="Emerg. Microbes Infect.">
        <title>Comprehensive subspecies identification of 175 nontuberculous mycobacteria species based on 7547 genomic profiles.</title>
        <authorList>
            <person name="Matsumoto Y."/>
            <person name="Kinjo T."/>
            <person name="Motooka D."/>
            <person name="Nabeya D."/>
            <person name="Jung N."/>
            <person name="Uechi K."/>
            <person name="Horii T."/>
            <person name="Iida T."/>
            <person name="Fujita J."/>
            <person name="Nakamura S."/>
        </authorList>
    </citation>
    <scope>NUCLEOTIDE SEQUENCE [LARGE SCALE GENOMIC DNA]</scope>
    <source>
        <strain evidence="5 8">JCM 6377</strain>
    </source>
</reference>
<sequence>MLKFDNVSVTFRKRDGQPFQALEDVSFDIADGSFVALIGPSGCGKTTLLKIVAGLQKATSGRVEIDGATITSPGPDRALVFQNFVLLPWYDVITNVAFGLEARGVGKAERLARAAAELKKVGLAGFEHHLPHELSGGMQQRVGIARALVVEPRIILMDEPFGALDALTRSVMQRDLAAIWSEEGNDRTAVFVTHSMQEAVFLADRIVLMNTRPGRVEEVIEVPFERPRGEGVTRSAEYRDFVDYLSSRLEQMQRTDMQPTELPA</sequence>
<dbReference type="Proteomes" id="UP000220914">
    <property type="component" value="Unassembled WGS sequence"/>
</dbReference>
<organism evidence="6 7">
    <name type="scientific">Mycolicibacterium agri</name>
    <name type="common">Mycobacterium agri</name>
    <dbReference type="NCBI Taxonomy" id="36811"/>
    <lineage>
        <taxon>Bacteria</taxon>
        <taxon>Bacillati</taxon>
        <taxon>Actinomycetota</taxon>
        <taxon>Actinomycetes</taxon>
        <taxon>Mycobacteriales</taxon>
        <taxon>Mycobacteriaceae</taxon>
        <taxon>Mycolicibacterium</taxon>
    </lineage>
</organism>
<accession>A0A2A7NBP4</accession>
<evidence type="ECO:0000313" key="6">
    <source>
        <dbReference type="EMBL" id="PEG41203.1"/>
    </source>
</evidence>
<dbReference type="Proteomes" id="UP000465302">
    <property type="component" value="Unassembled WGS sequence"/>
</dbReference>
<name>A0A2A7NBP4_MYCAG</name>
<evidence type="ECO:0000256" key="2">
    <source>
        <dbReference type="ARBA" id="ARBA00022741"/>
    </source>
</evidence>
<dbReference type="Gene3D" id="3.40.50.300">
    <property type="entry name" value="P-loop containing nucleotide triphosphate hydrolases"/>
    <property type="match status" value="1"/>
</dbReference>
<reference evidence="5" key="3">
    <citation type="submission" date="2020-02" db="EMBL/GenBank/DDBJ databases">
        <authorList>
            <person name="Matsumoto Y."/>
            <person name="Motooka D."/>
            <person name="Nakamura S."/>
        </authorList>
    </citation>
    <scope>NUCLEOTIDE SEQUENCE</scope>
    <source>
        <strain evidence="5">JCM 6377</strain>
    </source>
</reference>
<comment type="caution">
    <text evidence="6">The sequence shown here is derived from an EMBL/GenBank/DDBJ whole genome shotgun (WGS) entry which is preliminary data.</text>
</comment>
<dbReference type="PANTHER" id="PTHR42788:SF13">
    <property type="entry name" value="ALIPHATIC SULFONATES IMPORT ATP-BINDING PROTEIN SSUB"/>
    <property type="match status" value="1"/>
</dbReference>
<dbReference type="OrthoDB" id="8773773at2"/>
<dbReference type="InterPro" id="IPR003593">
    <property type="entry name" value="AAA+_ATPase"/>
</dbReference>
<dbReference type="SMART" id="SM00382">
    <property type="entry name" value="AAA"/>
    <property type="match status" value="1"/>
</dbReference>
<evidence type="ECO:0000313" key="5">
    <source>
        <dbReference type="EMBL" id="GFG55350.1"/>
    </source>
</evidence>
<dbReference type="RefSeq" id="WP_097938994.1">
    <property type="nucleotide sequence ID" value="NZ_BLKS01000004.1"/>
</dbReference>
<dbReference type="InterPro" id="IPR003439">
    <property type="entry name" value="ABC_transporter-like_ATP-bd"/>
</dbReference>
<proteinExistence type="predicted"/>
<dbReference type="EMBL" id="PDCP01000007">
    <property type="protein sequence ID" value="PEG41203.1"/>
    <property type="molecule type" value="Genomic_DNA"/>
</dbReference>
<dbReference type="InterPro" id="IPR027417">
    <property type="entry name" value="P-loop_NTPase"/>
</dbReference>
<dbReference type="GO" id="GO:0005524">
    <property type="term" value="F:ATP binding"/>
    <property type="evidence" value="ECO:0007669"/>
    <property type="project" value="UniProtKB-KW"/>
</dbReference>
<evidence type="ECO:0000313" key="8">
    <source>
        <dbReference type="Proteomes" id="UP000465302"/>
    </source>
</evidence>
<keyword evidence="7" id="KW-1185">Reference proteome</keyword>
<dbReference type="Pfam" id="PF00005">
    <property type="entry name" value="ABC_tran"/>
    <property type="match status" value="1"/>
</dbReference>
<dbReference type="InterPro" id="IPR050166">
    <property type="entry name" value="ABC_transporter_ATP-bind"/>
</dbReference>
<keyword evidence="3 6" id="KW-0067">ATP-binding</keyword>
<dbReference type="SUPFAM" id="SSF52540">
    <property type="entry name" value="P-loop containing nucleoside triphosphate hydrolases"/>
    <property type="match status" value="1"/>
</dbReference>
<gene>
    <name evidence="6" type="ORF">CQY20_06050</name>
    <name evidence="5" type="ORF">MAGR_67910</name>
</gene>
<evidence type="ECO:0000313" key="7">
    <source>
        <dbReference type="Proteomes" id="UP000220914"/>
    </source>
</evidence>
<dbReference type="GO" id="GO:0016887">
    <property type="term" value="F:ATP hydrolysis activity"/>
    <property type="evidence" value="ECO:0007669"/>
    <property type="project" value="InterPro"/>
</dbReference>
<reference evidence="6 7" key="1">
    <citation type="submission" date="2017-10" db="EMBL/GenBank/DDBJ databases">
        <title>The new phylogeny of genus Mycobacterium.</title>
        <authorList>
            <person name="Tortoli E."/>
            <person name="Trovato A."/>
            <person name="Cirillo D.M."/>
        </authorList>
    </citation>
    <scope>NUCLEOTIDE SEQUENCE [LARGE SCALE GENOMIC DNA]</scope>
    <source>
        <strain evidence="6 7">CCUG37673</strain>
    </source>
</reference>
<dbReference type="PROSITE" id="PS50893">
    <property type="entry name" value="ABC_TRANSPORTER_2"/>
    <property type="match status" value="1"/>
</dbReference>
<dbReference type="EMBL" id="BLKS01000004">
    <property type="protein sequence ID" value="GFG55350.1"/>
    <property type="molecule type" value="Genomic_DNA"/>
</dbReference>
<evidence type="ECO:0000256" key="1">
    <source>
        <dbReference type="ARBA" id="ARBA00022448"/>
    </source>
</evidence>
<keyword evidence="1" id="KW-0813">Transport</keyword>